<proteinExistence type="predicted"/>
<accession>A0A6V7PKE6</accession>
<gene>
    <name evidence="2" type="ORF">CB5_LOCUS14505</name>
</gene>
<dbReference type="EMBL" id="LR862149">
    <property type="protein sequence ID" value="CAD1831294.1"/>
    <property type="molecule type" value="Genomic_DNA"/>
</dbReference>
<dbReference type="SUPFAM" id="SSF51735">
    <property type="entry name" value="NAD(P)-binding Rossmann-fold domains"/>
    <property type="match status" value="1"/>
</dbReference>
<keyword evidence="1" id="KW-0560">Oxidoreductase</keyword>
<dbReference type="InterPro" id="IPR050425">
    <property type="entry name" value="NAD(P)_dehydrat-like"/>
</dbReference>
<dbReference type="PANTHER" id="PTHR10366:SF831">
    <property type="entry name" value="NAD-DEPENDENT EPIMERASE_DEHYDRATASE DOMAIN-CONTAINING PROTEIN"/>
    <property type="match status" value="1"/>
</dbReference>
<organism evidence="2">
    <name type="scientific">Ananas comosus var. bracteatus</name>
    <name type="common">red pineapple</name>
    <dbReference type="NCBI Taxonomy" id="296719"/>
    <lineage>
        <taxon>Eukaryota</taxon>
        <taxon>Viridiplantae</taxon>
        <taxon>Streptophyta</taxon>
        <taxon>Embryophyta</taxon>
        <taxon>Tracheophyta</taxon>
        <taxon>Spermatophyta</taxon>
        <taxon>Magnoliopsida</taxon>
        <taxon>Liliopsida</taxon>
        <taxon>Poales</taxon>
        <taxon>Bromeliaceae</taxon>
        <taxon>Bromelioideae</taxon>
        <taxon>Ananas</taxon>
    </lineage>
</organism>
<sequence>MGPMLQSTVNASTSISANLLKGSSETIQNKASDIVDVRDVASAVLLAYEKPEASGRYICISHHIKTRDLIDMLKRMYPDYSNPANIVEVDGDEMITSSEKLQKLGWKFRPLEETLRDSFECYKAAGLLE</sequence>
<evidence type="ECO:0000313" key="2">
    <source>
        <dbReference type="EMBL" id="CAD1831294.1"/>
    </source>
</evidence>
<reference evidence="2" key="1">
    <citation type="submission" date="2020-07" db="EMBL/GenBank/DDBJ databases">
        <authorList>
            <person name="Lin J."/>
        </authorList>
    </citation>
    <scope>NUCLEOTIDE SEQUENCE</scope>
</reference>
<name>A0A6V7PKE6_ANACO</name>
<dbReference type="InterPro" id="IPR036291">
    <property type="entry name" value="NAD(P)-bd_dom_sf"/>
</dbReference>
<dbReference type="Gene3D" id="3.40.50.720">
    <property type="entry name" value="NAD(P)-binding Rossmann-like Domain"/>
    <property type="match status" value="1"/>
</dbReference>
<dbReference type="PANTHER" id="PTHR10366">
    <property type="entry name" value="NAD DEPENDENT EPIMERASE/DEHYDRATASE"/>
    <property type="match status" value="1"/>
</dbReference>
<dbReference type="GO" id="GO:0016616">
    <property type="term" value="F:oxidoreductase activity, acting on the CH-OH group of donors, NAD or NADP as acceptor"/>
    <property type="evidence" value="ECO:0007669"/>
    <property type="project" value="TreeGrafter"/>
</dbReference>
<protein>
    <submittedName>
        <fullName evidence="2">Uncharacterized protein</fullName>
    </submittedName>
</protein>
<evidence type="ECO:0000256" key="1">
    <source>
        <dbReference type="ARBA" id="ARBA00023002"/>
    </source>
</evidence>
<dbReference type="AlphaFoldDB" id="A0A6V7PKE6"/>